<comment type="subcellular location">
    <subcellularLocation>
        <location evidence="1">Cell membrane</location>
        <topology evidence="1">Multi-pass membrane protein</topology>
    </subcellularLocation>
</comment>
<dbReference type="GO" id="GO:0005283">
    <property type="term" value="F:amino acid:sodium symporter activity"/>
    <property type="evidence" value="ECO:0007669"/>
    <property type="project" value="InterPro"/>
</dbReference>
<dbReference type="EMBL" id="ABIC01000001">
    <property type="protein sequence ID" value="EDQ02663.1"/>
    <property type="molecule type" value="Genomic_DNA"/>
</dbReference>
<comment type="caution">
    <text evidence="9">The sequence shown here is derived from an EMBL/GenBank/DDBJ whole genome shotgun (WGS) entry which is preliminary data.</text>
</comment>
<keyword evidence="3" id="KW-0813">Transport</keyword>
<evidence type="ECO:0000256" key="2">
    <source>
        <dbReference type="ARBA" id="ARBA00009261"/>
    </source>
</evidence>
<dbReference type="GO" id="GO:0005886">
    <property type="term" value="C:plasma membrane"/>
    <property type="evidence" value="ECO:0007669"/>
    <property type="project" value="UniProtKB-SubCell"/>
</dbReference>
<keyword evidence="4" id="KW-1003">Cell membrane</keyword>
<evidence type="ECO:0000313" key="10">
    <source>
        <dbReference type="Proteomes" id="UP000005839"/>
    </source>
</evidence>
<keyword evidence="7 8" id="KW-0472">Membrane</keyword>
<evidence type="ECO:0000256" key="5">
    <source>
        <dbReference type="ARBA" id="ARBA00022692"/>
    </source>
</evidence>
<name>A9CUV1_9GAMM</name>
<accession>A9CUV1</accession>
<dbReference type="InterPro" id="IPR001463">
    <property type="entry name" value="Na/Ala_symport"/>
</dbReference>
<evidence type="ECO:0000256" key="1">
    <source>
        <dbReference type="ARBA" id="ARBA00004651"/>
    </source>
</evidence>
<evidence type="ECO:0000313" key="9">
    <source>
        <dbReference type="EMBL" id="EDQ02663.1"/>
    </source>
</evidence>
<keyword evidence="5 8" id="KW-0812">Transmembrane</keyword>
<evidence type="ECO:0000256" key="7">
    <source>
        <dbReference type="ARBA" id="ARBA00023136"/>
    </source>
</evidence>
<evidence type="ECO:0000256" key="3">
    <source>
        <dbReference type="ARBA" id="ARBA00022448"/>
    </source>
</evidence>
<evidence type="ECO:0000256" key="4">
    <source>
        <dbReference type="ARBA" id="ARBA00022475"/>
    </source>
</evidence>
<sequence length="58" mass="6300">MLIALGAFIKLDLILLLADTVNGLMAIPNLIALLGLRQVIYAEIMGYFKRLSAPVVSQ</sequence>
<dbReference type="Pfam" id="PF01235">
    <property type="entry name" value="Na_Ala_symp"/>
    <property type="match status" value="1"/>
</dbReference>
<proteinExistence type="inferred from homology"/>
<keyword evidence="6 8" id="KW-1133">Transmembrane helix</keyword>
<gene>
    <name evidence="9" type="ORF">KT99_05842</name>
</gene>
<comment type="similarity">
    <text evidence="2">Belongs to the alanine or glycine:cation symporter (AGCS) (TC 2.A.25) family.</text>
</comment>
<evidence type="ECO:0000256" key="6">
    <source>
        <dbReference type="ARBA" id="ARBA00022989"/>
    </source>
</evidence>
<reference evidence="9 10" key="1">
    <citation type="submission" date="2007-10" db="EMBL/GenBank/DDBJ databases">
        <authorList>
            <person name="Yayanos A."/>
            <person name="Ferriera S."/>
            <person name="Johnson J."/>
            <person name="Kravitz S."/>
            <person name="Halpern A."/>
            <person name="Remington K."/>
            <person name="Beeson K."/>
            <person name="Tran B."/>
            <person name="Rogers Y.-H."/>
            <person name="Friedman R."/>
            <person name="Venter J.C."/>
        </authorList>
    </citation>
    <scope>NUCLEOTIDE SEQUENCE [LARGE SCALE GENOMIC DNA]</scope>
    <source>
        <strain evidence="9 10">KT99</strain>
    </source>
</reference>
<dbReference type="Proteomes" id="UP000005839">
    <property type="component" value="Unassembled WGS sequence"/>
</dbReference>
<keyword evidence="10" id="KW-1185">Reference proteome</keyword>
<protein>
    <submittedName>
        <fullName evidence="9">Sodium:alanine symporter family protein</fullName>
    </submittedName>
</protein>
<organism evidence="9 10">
    <name type="scientific">Shewanella benthica KT99</name>
    <dbReference type="NCBI Taxonomy" id="314608"/>
    <lineage>
        <taxon>Bacteria</taxon>
        <taxon>Pseudomonadati</taxon>
        <taxon>Pseudomonadota</taxon>
        <taxon>Gammaproteobacteria</taxon>
        <taxon>Alteromonadales</taxon>
        <taxon>Shewanellaceae</taxon>
        <taxon>Shewanella</taxon>
    </lineage>
</organism>
<feature type="transmembrane region" description="Helical" evidence="8">
    <location>
        <begin position="20"/>
        <end position="40"/>
    </location>
</feature>
<dbReference type="AlphaFoldDB" id="A9CUV1"/>
<evidence type="ECO:0000256" key="8">
    <source>
        <dbReference type="SAM" id="Phobius"/>
    </source>
</evidence>
<dbReference type="STRING" id="314608.KT99_05842"/>